<reference evidence="1" key="1">
    <citation type="submission" date="2023-03" db="EMBL/GenBank/DDBJ databases">
        <title>Chromosome-scale reference genome and RAD-based genetic map of yellow starthistle (Centaurea solstitialis) reveal putative structural variation and QTLs associated with invader traits.</title>
        <authorList>
            <person name="Reatini B."/>
            <person name="Cang F.A."/>
            <person name="Jiang Q."/>
            <person name="Mckibben M.T.W."/>
            <person name="Barker M.S."/>
            <person name="Rieseberg L.H."/>
            <person name="Dlugosch K.M."/>
        </authorList>
    </citation>
    <scope>NUCLEOTIDE SEQUENCE</scope>
    <source>
        <strain evidence="1">CAN-66</strain>
        <tissue evidence="1">Leaf</tissue>
    </source>
</reference>
<protein>
    <submittedName>
        <fullName evidence="1">Uncharacterized protein</fullName>
    </submittedName>
</protein>
<comment type="caution">
    <text evidence="1">The sequence shown here is derived from an EMBL/GenBank/DDBJ whole genome shotgun (WGS) entry which is preliminary data.</text>
</comment>
<proteinExistence type="predicted"/>
<accession>A0AA38TLY7</accession>
<sequence>MNKRDAIHTSTKKIMYIHTLINSQVFFILTSSRFVTYFMQVDVKDDGNCGFQEIAVCLGRHEDEWPSI</sequence>
<name>A0AA38TLY7_9ASTR</name>
<organism evidence="1 2">
    <name type="scientific">Centaurea solstitialis</name>
    <name type="common">yellow star-thistle</name>
    <dbReference type="NCBI Taxonomy" id="347529"/>
    <lineage>
        <taxon>Eukaryota</taxon>
        <taxon>Viridiplantae</taxon>
        <taxon>Streptophyta</taxon>
        <taxon>Embryophyta</taxon>
        <taxon>Tracheophyta</taxon>
        <taxon>Spermatophyta</taxon>
        <taxon>Magnoliopsida</taxon>
        <taxon>eudicotyledons</taxon>
        <taxon>Gunneridae</taxon>
        <taxon>Pentapetalae</taxon>
        <taxon>asterids</taxon>
        <taxon>campanulids</taxon>
        <taxon>Asterales</taxon>
        <taxon>Asteraceae</taxon>
        <taxon>Carduoideae</taxon>
        <taxon>Cardueae</taxon>
        <taxon>Centaureinae</taxon>
        <taxon>Centaurea</taxon>
    </lineage>
</organism>
<keyword evidence="2" id="KW-1185">Reference proteome</keyword>
<evidence type="ECO:0000313" key="2">
    <source>
        <dbReference type="Proteomes" id="UP001172457"/>
    </source>
</evidence>
<dbReference type="Proteomes" id="UP001172457">
    <property type="component" value="Chromosome 3"/>
</dbReference>
<dbReference type="AlphaFoldDB" id="A0AA38TLY7"/>
<evidence type="ECO:0000313" key="1">
    <source>
        <dbReference type="EMBL" id="KAJ9557230.1"/>
    </source>
</evidence>
<dbReference type="EMBL" id="JARYMX010000003">
    <property type="protein sequence ID" value="KAJ9557230.1"/>
    <property type="molecule type" value="Genomic_DNA"/>
</dbReference>
<gene>
    <name evidence="1" type="ORF">OSB04_011844</name>
</gene>